<evidence type="ECO:0000259" key="9">
    <source>
        <dbReference type="SMART" id="SM00900"/>
    </source>
</evidence>
<keyword evidence="4 8" id="KW-0285">Flavoprotein</keyword>
<evidence type="ECO:0000256" key="8">
    <source>
        <dbReference type="RuleBase" id="RU366062"/>
    </source>
</evidence>
<comment type="similarity">
    <text evidence="1 8">Belongs to the FAD-dependent oxidoreductase 2 family. FRD/SDH subfamily.</text>
</comment>
<feature type="chain" id="PRO_5039743610" description="Urocanate reductase" evidence="8">
    <location>
        <begin position="23"/>
        <end position="587"/>
    </location>
</feature>
<accession>A0A1I5BVW7</accession>
<comment type="cofactor">
    <cofactor evidence="8">
        <name>FAD</name>
        <dbReference type="ChEBI" id="CHEBI:57692"/>
    </cofactor>
    <text evidence="8">Binds 1 FAD per subunit.</text>
</comment>
<reference evidence="10 11" key="1">
    <citation type="submission" date="2016-10" db="EMBL/GenBank/DDBJ databases">
        <authorList>
            <person name="de Groot N.N."/>
        </authorList>
    </citation>
    <scope>NUCLEOTIDE SEQUENCE [LARGE SCALE GENOMIC DNA]</scope>
    <source>
        <strain evidence="10 11">ML2</strain>
    </source>
</reference>
<dbReference type="SUPFAM" id="SSF56425">
    <property type="entry name" value="Succinate dehydrogenase/fumarate reductase flavoprotein, catalytic domain"/>
    <property type="match status" value="1"/>
</dbReference>
<evidence type="ECO:0000256" key="3">
    <source>
        <dbReference type="ARBA" id="ARBA00015872"/>
    </source>
</evidence>
<dbReference type="Pfam" id="PF00890">
    <property type="entry name" value="FAD_binding_2"/>
    <property type="match status" value="1"/>
</dbReference>
<feature type="domain" description="FMN-binding" evidence="9">
    <location>
        <begin position="47"/>
        <end position="121"/>
    </location>
</feature>
<dbReference type="PANTHER" id="PTHR43400:SF7">
    <property type="entry name" value="FAD-DEPENDENT OXIDOREDUCTASE 2 FAD BINDING DOMAIN-CONTAINING PROTEIN"/>
    <property type="match status" value="1"/>
</dbReference>
<gene>
    <name evidence="10" type="ORF">SAMN04488695_10585</name>
</gene>
<evidence type="ECO:0000313" key="11">
    <source>
        <dbReference type="Proteomes" id="UP000181899"/>
    </source>
</evidence>
<dbReference type="Gene3D" id="3.50.50.60">
    <property type="entry name" value="FAD/NAD(P)-binding domain"/>
    <property type="match status" value="1"/>
</dbReference>
<keyword evidence="5 8" id="KW-0274">FAD</keyword>
<dbReference type="SUPFAM" id="SSF51905">
    <property type="entry name" value="FAD/NAD(P)-binding domain"/>
    <property type="match status" value="1"/>
</dbReference>
<evidence type="ECO:0000256" key="5">
    <source>
        <dbReference type="ARBA" id="ARBA00022827"/>
    </source>
</evidence>
<evidence type="ECO:0000256" key="7">
    <source>
        <dbReference type="ARBA" id="ARBA00049922"/>
    </source>
</evidence>
<feature type="signal peptide" evidence="8">
    <location>
        <begin position="1"/>
        <end position="22"/>
    </location>
</feature>
<dbReference type="InterPro" id="IPR027477">
    <property type="entry name" value="Succ_DH/fumarate_Rdtase_cat_sf"/>
</dbReference>
<dbReference type="FunFam" id="3.90.700.10:FF:000007">
    <property type="entry name" value="NADH-dependent fumarate reductase"/>
    <property type="match status" value="1"/>
</dbReference>
<dbReference type="AlphaFoldDB" id="A0A1I5BVW7"/>
<dbReference type="eggNOG" id="COG1053">
    <property type="taxonomic scope" value="Bacteria"/>
</dbReference>
<dbReference type="SMART" id="SM00900">
    <property type="entry name" value="FMN_bind"/>
    <property type="match status" value="1"/>
</dbReference>
<comment type="cofactor">
    <cofactor evidence="8">
        <name>FMN</name>
        <dbReference type="ChEBI" id="CHEBI:58210"/>
    </cofactor>
    <text evidence="8">Binds 1 or 2 FMN covalently per subunit.</text>
</comment>
<dbReference type="InterPro" id="IPR010960">
    <property type="entry name" value="Flavocytochrome_c"/>
</dbReference>
<evidence type="ECO:0000256" key="4">
    <source>
        <dbReference type="ARBA" id="ARBA00022630"/>
    </source>
</evidence>
<dbReference type="EMBL" id="FOVK01000005">
    <property type="protein sequence ID" value="SFN78795.1"/>
    <property type="molecule type" value="Genomic_DNA"/>
</dbReference>
<dbReference type="STRING" id="398199.SAMN05421804_102182"/>
<dbReference type="NCBIfam" id="TIGR01813">
    <property type="entry name" value="flavo_cyto_c"/>
    <property type="match status" value="1"/>
</dbReference>
<name>A0A1I5BVW7_9CLOT</name>
<dbReference type="InterPro" id="IPR036188">
    <property type="entry name" value="FAD/NAD-bd_sf"/>
</dbReference>
<dbReference type="InterPro" id="IPR050315">
    <property type="entry name" value="FAD-oxidoreductase_2"/>
</dbReference>
<dbReference type="PANTHER" id="PTHR43400">
    <property type="entry name" value="FUMARATE REDUCTASE"/>
    <property type="match status" value="1"/>
</dbReference>
<keyword evidence="11" id="KW-1185">Reference proteome</keyword>
<protein>
    <recommendedName>
        <fullName evidence="3 8">Urocanate reductase</fullName>
        <ecNumber evidence="2 8">1.3.99.33</ecNumber>
    </recommendedName>
</protein>
<dbReference type="Gene3D" id="3.90.1010.20">
    <property type="match status" value="1"/>
</dbReference>
<dbReference type="PRINTS" id="PR00368">
    <property type="entry name" value="FADPNR"/>
</dbReference>
<dbReference type="GO" id="GO:0033765">
    <property type="term" value="F:steroid dehydrogenase activity, acting on the CH-CH group of donors"/>
    <property type="evidence" value="ECO:0007669"/>
    <property type="project" value="UniProtKB-ARBA"/>
</dbReference>
<keyword evidence="8" id="KW-0732">Signal</keyword>
<dbReference type="PROSITE" id="PS51257">
    <property type="entry name" value="PROKAR_LIPOPROTEIN"/>
    <property type="match status" value="1"/>
</dbReference>
<sequence>MKRMKKHLSMLLILVVALAAFGCGKKEEAVKEGALYTPGTYTAEEKGHNGNVKVTVTVTEDKIENIEVDLMDETEGIAGPAAEKIVDLVLKNQGLGVDTVSGATVSSTAILAAITAALKEAGADVEALKNIKAEEEVLEVSDKEADIVIIGAGGAGMAAAVEAASLGKSVIIVEKMPIVGGNTNRATGGINAAETSIQEQEGIEDTIETYYDDTFKGGKEENDPELLKVMVENSAEAVDWLNELGAGLTRVSLSGGATNPRIHTPEDGSAVGPVVVKVLENKLKELGVEILMETTAKSIIEENGAAAGVEVENVNGNSFKIHAKAVIIASGGFGANSDMVEGFRADLVGFSTTNHAGATGDGIELGQEAGAALDDIEFIQIHPTTDPESGYMFTEGLRGDGAILLNSQGMRFTDELLTRDVVSANILKQEGGIAYLVTNEEMKEENAALAGYIKKGYATECATLADVAKAIGAEEAAVVESMAKYKDAVAAGTDAEFGREHLTQDLSEGPYYILKVTPGIHHTMGGLKIDTTTHVISAEGSAIKGLYAAGEVTGGVHGANRIGGNAVTDIIVFGRIAGKTAAEELGN</sequence>
<evidence type="ECO:0000256" key="2">
    <source>
        <dbReference type="ARBA" id="ARBA00013137"/>
    </source>
</evidence>
<dbReference type="Proteomes" id="UP000181899">
    <property type="component" value="Unassembled WGS sequence"/>
</dbReference>
<dbReference type="GO" id="GO:0010181">
    <property type="term" value="F:FMN binding"/>
    <property type="evidence" value="ECO:0007669"/>
    <property type="project" value="InterPro"/>
</dbReference>
<dbReference type="EC" id="1.3.99.33" evidence="2 8"/>
<organism evidence="10 11">
    <name type="scientific">Proteiniclasticum ruminis</name>
    <dbReference type="NCBI Taxonomy" id="398199"/>
    <lineage>
        <taxon>Bacteria</taxon>
        <taxon>Bacillati</taxon>
        <taxon>Bacillota</taxon>
        <taxon>Clostridia</taxon>
        <taxon>Eubacteriales</taxon>
        <taxon>Clostridiaceae</taxon>
        <taxon>Proteiniclasticum</taxon>
    </lineage>
</organism>
<evidence type="ECO:0000256" key="6">
    <source>
        <dbReference type="ARBA" id="ARBA00023002"/>
    </source>
</evidence>
<dbReference type="InterPro" id="IPR007329">
    <property type="entry name" value="FMN-bd"/>
</dbReference>
<evidence type="ECO:0000313" key="10">
    <source>
        <dbReference type="EMBL" id="SFN78795.1"/>
    </source>
</evidence>
<dbReference type="RefSeq" id="WP_207646186.1">
    <property type="nucleotide sequence ID" value="NZ_FOVK01000005.1"/>
</dbReference>
<dbReference type="GO" id="GO:0016020">
    <property type="term" value="C:membrane"/>
    <property type="evidence" value="ECO:0007669"/>
    <property type="project" value="InterPro"/>
</dbReference>
<dbReference type="Pfam" id="PF04205">
    <property type="entry name" value="FMN_bind"/>
    <property type="match status" value="1"/>
</dbReference>
<keyword evidence="6 8" id="KW-0560">Oxidoreductase</keyword>
<proteinExistence type="inferred from homology"/>
<evidence type="ECO:0000256" key="1">
    <source>
        <dbReference type="ARBA" id="ARBA00008040"/>
    </source>
</evidence>
<dbReference type="Gene3D" id="3.90.700.10">
    <property type="entry name" value="Succinate dehydrogenase/fumarate reductase flavoprotein, catalytic domain"/>
    <property type="match status" value="1"/>
</dbReference>
<comment type="catalytic activity">
    <reaction evidence="7 8">
        <text>dihydrourocanate + A = urocanate + AH2</text>
        <dbReference type="Rhea" id="RHEA:36059"/>
        <dbReference type="ChEBI" id="CHEBI:13193"/>
        <dbReference type="ChEBI" id="CHEBI:17499"/>
        <dbReference type="ChEBI" id="CHEBI:27247"/>
        <dbReference type="ChEBI" id="CHEBI:72991"/>
        <dbReference type="EC" id="1.3.99.33"/>
    </reaction>
</comment>
<dbReference type="InterPro" id="IPR003953">
    <property type="entry name" value="FAD-dep_OxRdtase_2_FAD-bd"/>
</dbReference>